<dbReference type="Proteomes" id="UP000824469">
    <property type="component" value="Unassembled WGS sequence"/>
</dbReference>
<feature type="non-terminal residue" evidence="1">
    <location>
        <position position="88"/>
    </location>
</feature>
<feature type="non-terminal residue" evidence="1">
    <location>
        <position position="1"/>
    </location>
</feature>
<keyword evidence="2" id="KW-1185">Reference proteome</keyword>
<sequence length="88" mass="10233">YYSCALHTIRATATSEQKSDTKNQANQRSREPFDIWKIKMLYDGECPLCMREVNMLQARNKLYGTIKFVDISLDGYSPEENANLDYQT</sequence>
<evidence type="ECO:0000313" key="2">
    <source>
        <dbReference type="Proteomes" id="UP000824469"/>
    </source>
</evidence>
<dbReference type="CDD" id="cd01659">
    <property type="entry name" value="TRX_superfamily"/>
    <property type="match status" value="1"/>
</dbReference>
<dbReference type="InterPro" id="IPR007263">
    <property type="entry name" value="DCC1-like"/>
</dbReference>
<gene>
    <name evidence="1" type="ORF">KI387_019757</name>
</gene>
<dbReference type="PANTHER" id="PTHR34290:SF2">
    <property type="entry name" value="OS04G0668800 PROTEIN"/>
    <property type="match status" value="1"/>
</dbReference>
<proteinExistence type="predicted"/>
<dbReference type="EMBL" id="JAHRHJ020000004">
    <property type="protein sequence ID" value="KAH9317988.1"/>
    <property type="molecule type" value="Genomic_DNA"/>
</dbReference>
<evidence type="ECO:0000313" key="1">
    <source>
        <dbReference type="EMBL" id="KAH9317988.1"/>
    </source>
</evidence>
<accession>A0AA38LB09</accession>
<organism evidence="1 2">
    <name type="scientific">Taxus chinensis</name>
    <name type="common">Chinese yew</name>
    <name type="synonym">Taxus wallichiana var. chinensis</name>
    <dbReference type="NCBI Taxonomy" id="29808"/>
    <lineage>
        <taxon>Eukaryota</taxon>
        <taxon>Viridiplantae</taxon>
        <taxon>Streptophyta</taxon>
        <taxon>Embryophyta</taxon>
        <taxon>Tracheophyta</taxon>
        <taxon>Spermatophyta</taxon>
        <taxon>Pinopsida</taxon>
        <taxon>Pinidae</taxon>
        <taxon>Conifers II</taxon>
        <taxon>Cupressales</taxon>
        <taxon>Taxaceae</taxon>
        <taxon>Taxus</taxon>
    </lineage>
</organism>
<comment type="caution">
    <text evidence="1">The sequence shown here is derived from an EMBL/GenBank/DDBJ whole genome shotgun (WGS) entry which is preliminary data.</text>
</comment>
<reference evidence="1 2" key="1">
    <citation type="journal article" date="2021" name="Nat. Plants">
        <title>The Taxus genome provides insights into paclitaxel biosynthesis.</title>
        <authorList>
            <person name="Xiong X."/>
            <person name="Gou J."/>
            <person name="Liao Q."/>
            <person name="Li Y."/>
            <person name="Zhou Q."/>
            <person name="Bi G."/>
            <person name="Li C."/>
            <person name="Du R."/>
            <person name="Wang X."/>
            <person name="Sun T."/>
            <person name="Guo L."/>
            <person name="Liang H."/>
            <person name="Lu P."/>
            <person name="Wu Y."/>
            <person name="Zhang Z."/>
            <person name="Ro D.K."/>
            <person name="Shang Y."/>
            <person name="Huang S."/>
            <person name="Yan J."/>
        </authorList>
    </citation>
    <scope>NUCLEOTIDE SEQUENCE [LARGE SCALE GENOMIC DNA]</scope>
    <source>
        <strain evidence="1">Ta-2019</strain>
    </source>
</reference>
<protein>
    <submittedName>
        <fullName evidence="1">Uncharacterized protein</fullName>
    </submittedName>
</protein>
<dbReference type="GO" id="GO:0015035">
    <property type="term" value="F:protein-disulfide reductase activity"/>
    <property type="evidence" value="ECO:0007669"/>
    <property type="project" value="InterPro"/>
</dbReference>
<dbReference type="Pfam" id="PF04134">
    <property type="entry name" value="DCC1-like"/>
    <property type="match status" value="1"/>
</dbReference>
<dbReference type="InterPro" id="IPR044691">
    <property type="entry name" value="DCC1_Trx"/>
</dbReference>
<name>A0AA38LB09_TAXCH</name>
<dbReference type="AlphaFoldDB" id="A0AA38LB09"/>
<dbReference type="PANTHER" id="PTHR34290">
    <property type="entry name" value="SI:CH73-390P7.2"/>
    <property type="match status" value="1"/>
</dbReference>